<comment type="caution">
    <text evidence="8">The sequence shown here is derived from an EMBL/GenBank/DDBJ whole genome shotgun (WGS) entry which is preliminary data.</text>
</comment>
<evidence type="ECO:0000313" key="9">
    <source>
        <dbReference type="Proteomes" id="UP000321055"/>
    </source>
</evidence>
<evidence type="ECO:0000256" key="5">
    <source>
        <dbReference type="ARBA" id="ARBA00022729"/>
    </source>
</evidence>
<dbReference type="PRINTS" id="PR00691">
    <property type="entry name" value="ADHESINB"/>
</dbReference>
<name>A0A5C7VXD8_9PROT</name>
<evidence type="ECO:0000256" key="3">
    <source>
        <dbReference type="ARBA" id="ARBA00022448"/>
    </source>
</evidence>
<dbReference type="InterPro" id="IPR006127">
    <property type="entry name" value="ZnuA-like"/>
</dbReference>
<dbReference type="PANTHER" id="PTHR42953">
    <property type="entry name" value="HIGH-AFFINITY ZINC UPTAKE SYSTEM PROTEIN ZNUA-RELATED"/>
    <property type="match status" value="1"/>
</dbReference>
<dbReference type="GO" id="GO:0007155">
    <property type="term" value="P:cell adhesion"/>
    <property type="evidence" value="ECO:0007669"/>
    <property type="project" value="InterPro"/>
</dbReference>
<keyword evidence="5 7" id="KW-0732">Signal</keyword>
<dbReference type="PANTHER" id="PTHR42953:SF1">
    <property type="entry name" value="METAL-BINDING PROTEIN HI_0362-RELATED"/>
    <property type="match status" value="1"/>
</dbReference>
<dbReference type="Gene3D" id="3.40.50.1980">
    <property type="entry name" value="Nitrogenase molybdenum iron protein domain"/>
    <property type="match status" value="2"/>
</dbReference>
<feature type="chain" id="PRO_5023042387" evidence="7">
    <location>
        <begin position="25"/>
        <end position="318"/>
    </location>
</feature>
<protein>
    <submittedName>
        <fullName evidence="8">Zinc ABC transporter substrate-binding protein</fullName>
    </submittedName>
</protein>
<keyword evidence="4" id="KW-0479">Metal-binding</keyword>
<evidence type="ECO:0000256" key="4">
    <source>
        <dbReference type="ARBA" id="ARBA00022723"/>
    </source>
</evidence>
<dbReference type="AlphaFoldDB" id="A0A5C7VXD8"/>
<dbReference type="Proteomes" id="UP000321055">
    <property type="component" value="Unassembled WGS sequence"/>
</dbReference>
<sequence length="318" mass="34805">MDRIARLLLYGFALMLSHSAPVFAVDGKLNIVTTVSPITNMVQNIGGSHVKVTGIVPGGTDSHTFEPLPSDVKTLQAASIIIMNGLDLESPTLNLANKVKKPATPILQLGNRALTEAEWQYDFSFPREQGHPNPHLWLNIALVMRYAEIVKDQLIAMDPVNTASYQQNAAIYLAKLQKLDQAIFKCVETIPENNRKLVTYHDSFAYFAPRYGMTVIAAIQPSDFSEPGPQEVISIIKQLKESGVPAIFGSEVFPSKVMAQIARESKAKFVDQLSDDELPAAPNHSFIGMMVHNMTIMTEALGGNPTCVANIDASNIPF</sequence>
<evidence type="ECO:0000313" key="8">
    <source>
        <dbReference type="EMBL" id="TXI29162.1"/>
    </source>
</evidence>
<evidence type="ECO:0000256" key="6">
    <source>
        <dbReference type="RuleBase" id="RU003512"/>
    </source>
</evidence>
<evidence type="ECO:0000256" key="7">
    <source>
        <dbReference type="SAM" id="SignalP"/>
    </source>
</evidence>
<dbReference type="GO" id="GO:0046872">
    <property type="term" value="F:metal ion binding"/>
    <property type="evidence" value="ECO:0007669"/>
    <property type="project" value="UniProtKB-KW"/>
</dbReference>
<dbReference type="GO" id="GO:0030313">
    <property type="term" value="C:cell envelope"/>
    <property type="evidence" value="ECO:0007669"/>
    <property type="project" value="UniProtKB-SubCell"/>
</dbReference>
<proteinExistence type="inferred from homology"/>
<dbReference type="PRINTS" id="PR00690">
    <property type="entry name" value="ADHESNFAMILY"/>
</dbReference>
<dbReference type="EMBL" id="SSFX01000039">
    <property type="protein sequence ID" value="TXI29162.1"/>
    <property type="molecule type" value="Genomic_DNA"/>
</dbReference>
<evidence type="ECO:0000256" key="1">
    <source>
        <dbReference type="ARBA" id="ARBA00004196"/>
    </source>
</evidence>
<accession>A0A5C7VXD8</accession>
<keyword evidence="3 6" id="KW-0813">Transport</keyword>
<comment type="similarity">
    <text evidence="2 6">Belongs to the bacterial solute-binding protein 9 family.</text>
</comment>
<dbReference type="InterPro" id="IPR006128">
    <property type="entry name" value="Lipoprotein_PsaA-like"/>
</dbReference>
<feature type="signal peptide" evidence="7">
    <location>
        <begin position="1"/>
        <end position="24"/>
    </location>
</feature>
<evidence type="ECO:0000256" key="2">
    <source>
        <dbReference type="ARBA" id="ARBA00011028"/>
    </source>
</evidence>
<reference evidence="8 9" key="1">
    <citation type="submission" date="2018-09" db="EMBL/GenBank/DDBJ databases">
        <title>Metagenome Assembled Genomes from an Advanced Water Purification Facility.</title>
        <authorList>
            <person name="Stamps B.W."/>
            <person name="Spear J.R."/>
        </authorList>
    </citation>
    <scope>NUCLEOTIDE SEQUENCE [LARGE SCALE GENOMIC DNA]</scope>
    <source>
        <strain evidence="8">Bin_54_1</strain>
    </source>
</reference>
<dbReference type="SUPFAM" id="SSF53807">
    <property type="entry name" value="Helical backbone' metal receptor"/>
    <property type="match status" value="1"/>
</dbReference>
<dbReference type="GO" id="GO:0030001">
    <property type="term" value="P:metal ion transport"/>
    <property type="evidence" value="ECO:0007669"/>
    <property type="project" value="InterPro"/>
</dbReference>
<dbReference type="InterPro" id="IPR050492">
    <property type="entry name" value="Bact_metal-bind_prot9"/>
</dbReference>
<comment type="subcellular location">
    <subcellularLocation>
        <location evidence="1">Cell envelope</location>
    </subcellularLocation>
</comment>
<organism evidence="8 9">
    <name type="scientific">Nitrosomonas oligotropha</name>
    <dbReference type="NCBI Taxonomy" id="42354"/>
    <lineage>
        <taxon>Bacteria</taxon>
        <taxon>Pseudomonadati</taxon>
        <taxon>Pseudomonadota</taxon>
        <taxon>Betaproteobacteria</taxon>
        <taxon>Nitrosomonadales</taxon>
        <taxon>Nitrosomonadaceae</taxon>
        <taxon>Nitrosomonas</taxon>
    </lineage>
</organism>
<gene>
    <name evidence="8" type="ORF">E6Q60_05455</name>
</gene>
<dbReference type="InterPro" id="IPR006129">
    <property type="entry name" value="AdhesinB"/>
</dbReference>
<dbReference type="Pfam" id="PF01297">
    <property type="entry name" value="ZnuA"/>
    <property type="match status" value="1"/>
</dbReference>